<keyword evidence="1" id="KW-1133">Transmembrane helix</keyword>
<proteinExistence type="predicted"/>
<dbReference type="EMBL" id="SJTH01000112">
    <property type="protein sequence ID" value="TCJ00462.1"/>
    <property type="molecule type" value="Genomic_DNA"/>
</dbReference>
<accession>A0A4R1ARN0</accession>
<comment type="caution">
    <text evidence="2">The sequence shown here is derived from an EMBL/GenBank/DDBJ whole genome shotgun (WGS) entry which is preliminary data.</text>
</comment>
<feature type="transmembrane region" description="Helical" evidence="1">
    <location>
        <begin position="6"/>
        <end position="25"/>
    </location>
</feature>
<reference evidence="2 3" key="1">
    <citation type="submission" date="2019-03" db="EMBL/GenBank/DDBJ databases">
        <authorList>
            <person name="Jensen L."/>
            <person name="Storgaard J."/>
            <person name="Sulaj E."/>
            <person name="Schramm A."/>
            <person name="Marshall I.P.G."/>
        </authorList>
    </citation>
    <scope>NUCLEOTIDE SEQUENCE [LARGE SCALE GENOMIC DNA]</scope>
    <source>
        <strain evidence="2 3">2017H2G3</strain>
    </source>
</reference>
<dbReference type="AlphaFoldDB" id="A0A4R1ARN0"/>
<evidence type="ECO:0000256" key="1">
    <source>
        <dbReference type="SAM" id="Phobius"/>
    </source>
</evidence>
<dbReference type="OrthoDB" id="2943108at2"/>
<dbReference type="RefSeq" id="WP_131239602.1">
    <property type="nucleotide sequence ID" value="NZ_SJTH01000112.1"/>
</dbReference>
<name>A0A4R1ARN0_9BACI</name>
<organism evidence="2 3">
    <name type="scientific">Cytobacillus praedii</name>
    <dbReference type="NCBI Taxonomy" id="1742358"/>
    <lineage>
        <taxon>Bacteria</taxon>
        <taxon>Bacillati</taxon>
        <taxon>Bacillota</taxon>
        <taxon>Bacilli</taxon>
        <taxon>Bacillales</taxon>
        <taxon>Bacillaceae</taxon>
        <taxon>Cytobacillus</taxon>
    </lineage>
</organism>
<dbReference type="Proteomes" id="UP000293846">
    <property type="component" value="Unassembled WGS sequence"/>
</dbReference>
<sequence>MPLWSFFLIVAGSLIAIGVGIDFIVKKKNLRLDPEEGIKNASESEQVYKELHLKQTIDDFNTPKQ</sequence>
<evidence type="ECO:0000313" key="3">
    <source>
        <dbReference type="Proteomes" id="UP000293846"/>
    </source>
</evidence>
<keyword evidence="1" id="KW-0812">Transmembrane</keyword>
<protein>
    <submittedName>
        <fullName evidence="2">Uncharacterized protein</fullName>
    </submittedName>
</protein>
<gene>
    <name evidence="2" type="ORF">E0Y62_26740</name>
</gene>
<evidence type="ECO:0000313" key="2">
    <source>
        <dbReference type="EMBL" id="TCJ00462.1"/>
    </source>
</evidence>
<keyword evidence="1" id="KW-0472">Membrane</keyword>
<keyword evidence="3" id="KW-1185">Reference proteome</keyword>